<reference evidence="2" key="1">
    <citation type="submission" date="2025-08" db="UniProtKB">
        <authorList>
            <consortium name="Ensembl"/>
        </authorList>
    </citation>
    <scope>IDENTIFICATION</scope>
</reference>
<organism evidence="2 3">
    <name type="scientific">Pavo cristatus</name>
    <name type="common">Indian peafowl</name>
    <name type="synonym">Blue peafowl</name>
    <dbReference type="NCBI Taxonomy" id="9049"/>
    <lineage>
        <taxon>Eukaryota</taxon>
        <taxon>Metazoa</taxon>
        <taxon>Chordata</taxon>
        <taxon>Craniata</taxon>
        <taxon>Vertebrata</taxon>
        <taxon>Euteleostomi</taxon>
        <taxon>Archelosauria</taxon>
        <taxon>Archosauria</taxon>
        <taxon>Dinosauria</taxon>
        <taxon>Saurischia</taxon>
        <taxon>Theropoda</taxon>
        <taxon>Coelurosauria</taxon>
        <taxon>Aves</taxon>
        <taxon>Neognathae</taxon>
        <taxon>Galloanserae</taxon>
        <taxon>Galliformes</taxon>
        <taxon>Phasianidae</taxon>
        <taxon>Phasianinae</taxon>
        <taxon>Pavo</taxon>
    </lineage>
</organism>
<dbReference type="AlphaFoldDB" id="A0A8C9EU25"/>
<proteinExistence type="predicted"/>
<reference evidence="2" key="2">
    <citation type="submission" date="2025-09" db="UniProtKB">
        <authorList>
            <consortium name="Ensembl"/>
        </authorList>
    </citation>
    <scope>IDENTIFICATION</scope>
</reference>
<feature type="region of interest" description="Disordered" evidence="1">
    <location>
        <begin position="380"/>
        <end position="416"/>
    </location>
</feature>
<evidence type="ECO:0000313" key="3">
    <source>
        <dbReference type="Proteomes" id="UP000694428"/>
    </source>
</evidence>
<dbReference type="InterPro" id="IPR029717">
    <property type="entry name" value="FAM193"/>
</dbReference>
<dbReference type="Proteomes" id="UP000694428">
    <property type="component" value="Unplaced"/>
</dbReference>
<sequence>MKVRLLRHLSLGSKVASTLAIQGPPQAHQFISLLLEEYSALCQAACTISAFLVTLENEHLKKFQVTWELHNKHLFENLVFSEPLLQNILFSVTLSSGILHIFCQGFSALLDPSVSGLLRLLILPLPMEMRMADQGPNACECHVCKQEASGLTASALATGRLPAGHQFMNPEKPAHPALHLYPHIHGHIPLHTIPHLPRPLIHPTLYTASPFTHNKALPPAPVQNHSNKHQVFNASLQDHIYPSCFGSTPDWNSSKFISLWGSEMMNDKNWNPATFLPDTIPGNDILTPALSEIRPEALPTTSSNEGSAVTDGKEKKNAAKKKCLYNFQDAFMEANKVVMATSSATSSVSCTATTVQSSSNQFKVSSKRPSSIGEVFHNINKEDHRHSAPVAPRNSPTSLASLPSLSPAALSPASTPHLPNLAAPSFPKTAATAPGFVDPHSGLCPTTVVPPTSTTDSSVSAPPSVCRNVCSEHTAEQQHSRCCAAW</sequence>
<feature type="compositionally biased region" description="Low complexity" evidence="1">
    <location>
        <begin position="395"/>
        <end position="416"/>
    </location>
</feature>
<evidence type="ECO:0000256" key="1">
    <source>
        <dbReference type="SAM" id="MobiDB-lite"/>
    </source>
</evidence>
<dbReference type="PANTHER" id="PTHR15109:SF2">
    <property type="entry name" value="PROTEIN FAM193A"/>
    <property type="match status" value="1"/>
</dbReference>
<name>A0A8C9EU25_PAVCR</name>
<dbReference type="Ensembl" id="ENSPSTT00000005253.1">
    <property type="protein sequence ID" value="ENSPSTP00000004996.1"/>
    <property type="gene ID" value="ENSPSTG00000003573.1"/>
</dbReference>
<accession>A0A8C9EU25</accession>
<protein>
    <submittedName>
        <fullName evidence="2">Uncharacterized protein</fullName>
    </submittedName>
</protein>
<evidence type="ECO:0000313" key="2">
    <source>
        <dbReference type="Ensembl" id="ENSPSTP00000004996.1"/>
    </source>
</evidence>
<keyword evidence="3" id="KW-1185">Reference proteome</keyword>
<dbReference type="PANTHER" id="PTHR15109">
    <property type="entry name" value="AGAP004327-PA"/>
    <property type="match status" value="1"/>
</dbReference>